<sequence length="127" mass="13336">MATGDEVSLKDARSCFRRPVSGFVGAVVHKFARVSLPKRDRSTAAAIISLVFVAGCTSGPLPPVFGAVFGLENAETVRYQSGQIPEPTVEAGDFVLGLAANAPGQCVYQRAGSSRRFIANCPDGYDA</sequence>
<protein>
    <recommendedName>
        <fullName evidence="3">Lipoprotein</fullName>
    </recommendedName>
</protein>
<evidence type="ECO:0000313" key="2">
    <source>
        <dbReference type="Proteomes" id="UP001164020"/>
    </source>
</evidence>
<proteinExistence type="predicted"/>
<accession>A0ABY7C084</accession>
<keyword evidence="2" id="KW-1185">Reference proteome</keyword>
<reference evidence="1" key="1">
    <citation type="submission" date="2022-12" db="EMBL/GenBank/DDBJ databases">
        <title>Jiella pelagia sp. nov., isolated from phosphonate enriched culture of Northwest Pacific surface seawater.</title>
        <authorList>
            <person name="Shin D.Y."/>
            <person name="Hwang C.Y."/>
        </authorList>
    </citation>
    <scope>NUCLEOTIDE SEQUENCE</scope>
    <source>
        <strain evidence="1">HL-NP1</strain>
    </source>
</reference>
<dbReference type="Proteomes" id="UP001164020">
    <property type="component" value="Chromosome"/>
</dbReference>
<evidence type="ECO:0008006" key="3">
    <source>
        <dbReference type="Google" id="ProtNLM"/>
    </source>
</evidence>
<evidence type="ECO:0000313" key="1">
    <source>
        <dbReference type="EMBL" id="WAP69517.1"/>
    </source>
</evidence>
<dbReference type="EMBL" id="CP114029">
    <property type="protein sequence ID" value="WAP69517.1"/>
    <property type="molecule type" value="Genomic_DNA"/>
</dbReference>
<gene>
    <name evidence="1" type="ORF">OH818_04500</name>
</gene>
<name>A0ABY7C084_9HYPH</name>
<organism evidence="1 2">
    <name type="scientific">Jiella pelagia</name>
    <dbReference type="NCBI Taxonomy" id="2986949"/>
    <lineage>
        <taxon>Bacteria</taxon>
        <taxon>Pseudomonadati</taxon>
        <taxon>Pseudomonadota</taxon>
        <taxon>Alphaproteobacteria</taxon>
        <taxon>Hyphomicrobiales</taxon>
        <taxon>Aurantimonadaceae</taxon>
        <taxon>Jiella</taxon>
    </lineage>
</organism>
<dbReference type="RefSeq" id="WP_268881954.1">
    <property type="nucleotide sequence ID" value="NZ_CP114029.1"/>
</dbReference>